<evidence type="ECO:0008006" key="8">
    <source>
        <dbReference type="Google" id="ProtNLM"/>
    </source>
</evidence>
<evidence type="ECO:0000313" key="7">
    <source>
        <dbReference type="Proteomes" id="UP000076512"/>
    </source>
</evidence>
<reference evidence="6 7" key="1">
    <citation type="submission" date="2016-04" db="EMBL/GenBank/DDBJ databases">
        <authorList>
            <person name="Evans L.H."/>
            <person name="Alamgir A."/>
            <person name="Owens N."/>
            <person name="Weber N.D."/>
            <person name="Virtaneva K."/>
            <person name="Barbian K."/>
            <person name="Babar A."/>
            <person name="Rosenke K."/>
        </authorList>
    </citation>
    <scope>NUCLEOTIDE SEQUENCE [LARGE SCALE GENOMIC DNA]</scope>
    <source>
        <strain evidence="6 7">IFM 0406</strain>
    </source>
</reference>
<dbReference type="Pfam" id="PF20226">
    <property type="entry name" value="DUF6585"/>
    <property type="match status" value="1"/>
</dbReference>
<evidence type="ECO:0000256" key="1">
    <source>
        <dbReference type="ARBA" id="ARBA00022741"/>
    </source>
</evidence>
<dbReference type="GO" id="GO:0005524">
    <property type="term" value="F:ATP binding"/>
    <property type="evidence" value="ECO:0007669"/>
    <property type="project" value="UniProtKB-KW"/>
</dbReference>
<dbReference type="STRING" id="455432.AWN90_15755"/>
<dbReference type="GO" id="GO:0140662">
    <property type="term" value="F:ATP-dependent protein folding chaperone"/>
    <property type="evidence" value="ECO:0007669"/>
    <property type="project" value="InterPro"/>
</dbReference>
<comment type="caution">
    <text evidence="6">The sequence shown here is derived from an EMBL/GenBank/DDBJ whole genome shotgun (WGS) entry which is preliminary data.</text>
</comment>
<protein>
    <recommendedName>
        <fullName evidence="8">Hsp70 family protein</fullName>
    </recommendedName>
</protein>
<evidence type="ECO:0000256" key="4">
    <source>
        <dbReference type="RuleBase" id="RU003322"/>
    </source>
</evidence>
<dbReference type="InterPro" id="IPR046492">
    <property type="entry name" value="DUF6585"/>
</dbReference>
<dbReference type="SUPFAM" id="SSF100920">
    <property type="entry name" value="Heat shock protein 70kD (HSP70), peptide-binding domain"/>
    <property type="match status" value="1"/>
</dbReference>
<dbReference type="InterPro" id="IPR029047">
    <property type="entry name" value="HSP70_peptide-bd_sf"/>
</dbReference>
<name>A0A164I7G1_9NOCA</name>
<dbReference type="SUPFAM" id="SSF53067">
    <property type="entry name" value="Actin-like ATPase domain"/>
    <property type="match status" value="2"/>
</dbReference>
<dbReference type="InterPro" id="IPR043129">
    <property type="entry name" value="ATPase_NBD"/>
</dbReference>
<dbReference type="Pfam" id="PF00012">
    <property type="entry name" value="HSP70"/>
    <property type="match status" value="2"/>
</dbReference>
<proteinExistence type="inferred from homology"/>
<evidence type="ECO:0000256" key="3">
    <source>
        <dbReference type="ARBA" id="ARBA00023186"/>
    </source>
</evidence>
<keyword evidence="7" id="KW-1185">Reference proteome</keyword>
<dbReference type="EMBL" id="LWGR01000021">
    <property type="protein sequence ID" value="KZM69170.1"/>
    <property type="molecule type" value="Genomic_DNA"/>
</dbReference>
<feature type="transmembrane region" description="Helical" evidence="5">
    <location>
        <begin position="428"/>
        <end position="447"/>
    </location>
</feature>
<keyword evidence="3" id="KW-0143">Chaperone</keyword>
<evidence type="ECO:0000256" key="5">
    <source>
        <dbReference type="SAM" id="Phobius"/>
    </source>
</evidence>
<gene>
    <name evidence="6" type="ORF">AWN90_15755</name>
</gene>
<dbReference type="InterPro" id="IPR013126">
    <property type="entry name" value="Hsp_70_fam"/>
</dbReference>
<evidence type="ECO:0000256" key="2">
    <source>
        <dbReference type="ARBA" id="ARBA00022840"/>
    </source>
</evidence>
<organism evidence="6 7">
    <name type="scientific">Nocardia terpenica</name>
    <dbReference type="NCBI Taxonomy" id="455432"/>
    <lineage>
        <taxon>Bacteria</taxon>
        <taxon>Bacillati</taxon>
        <taxon>Actinomycetota</taxon>
        <taxon>Actinomycetes</taxon>
        <taxon>Mycobacteriales</taxon>
        <taxon>Nocardiaceae</taxon>
        <taxon>Nocardia</taxon>
    </lineage>
</organism>
<dbReference type="AlphaFoldDB" id="A0A164I7G1"/>
<sequence>MRYIGIDLAAPQAVACVLEGGRPTVVAGAAARWTGTSSESPIPLLTHLAAEAKARLGSADVGAVLAAPAYASIAERRALEVACTQAGFAAARVVSATTAIGVAYTFTQHPESATILTIDLAADAYGLSLVEARRDVVEILAVHGGATADPLSAARAALDRMLAEFDLTPGEIGQVVAAGDGLRFPAAQQWIHELERGRPPYRALPPEQLIASGAAVRAAALDGTINALVREVLPIDLGVVTAGGQCAELVVRNTAVPVGWTRTFTTTVDQQTSARIRIVESRNAFASVGELGAIVLTGLLPAPAGTTEIEVAVDITADGRITITARDLTTTAAQSMTLPSAPAPPGTGGDEIVAVATTAPPAAAANPAPPPRPIETVGMSEPQQNLAADQVRPSAPGYQPSQQILAAAQNHRLGRHEATYPHRYFDRLPTGPIIATVIVLAILAIGLARGGPVVLGLIPFMAVVIAGWRWLPTFLESPRHALARFAYLPVRGVGFGSRTAQLSLFEHGLVVAAGSRTTVFRWDTVTVRQDIVQHRYYGRPTRLTYTFMLTDPSGESFRITGRFAQPDAWAKQLRQHVIEAQLPRAYADVSSGAKITFGPLRVTATTLAAHARSVHWSQVEEIRVRSGFLSVRVAGQWLSLAKIAVNAVPNYFVFLALADRLRAQAASR</sequence>
<keyword evidence="5" id="KW-0472">Membrane</keyword>
<feature type="transmembrane region" description="Helical" evidence="5">
    <location>
        <begin position="453"/>
        <end position="471"/>
    </location>
</feature>
<dbReference type="Gene3D" id="3.30.420.40">
    <property type="match status" value="3"/>
</dbReference>
<dbReference type="Proteomes" id="UP000076512">
    <property type="component" value="Unassembled WGS sequence"/>
</dbReference>
<accession>A0A164I7G1</accession>
<dbReference type="OrthoDB" id="4523591at2"/>
<keyword evidence="5" id="KW-0812">Transmembrane</keyword>
<keyword evidence="2 4" id="KW-0067">ATP-binding</keyword>
<dbReference type="RefSeq" id="WP_067581404.1">
    <property type="nucleotide sequence ID" value="NZ_JABMCZ010000002.1"/>
</dbReference>
<dbReference type="Gene3D" id="2.60.34.10">
    <property type="entry name" value="Substrate Binding Domain Of DNAk, Chain A, domain 1"/>
    <property type="match status" value="1"/>
</dbReference>
<comment type="similarity">
    <text evidence="4">Belongs to the heat shock protein 70 family.</text>
</comment>
<evidence type="ECO:0000313" key="6">
    <source>
        <dbReference type="EMBL" id="KZM69170.1"/>
    </source>
</evidence>
<dbReference type="PANTHER" id="PTHR19375">
    <property type="entry name" value="HEAT SHOCK PROTEIN 70KDA"/>
    <property type="match status" value="1"/>
</dbReference>
<keyword evidence="5" id="KW-1133">Transmembrane helix</keyword>
<keyword evidence="1 4" id="KW-0547">Nucleotide-binding</keyword>